<dbReference type="AlphaFoldDB" id="A0A0A9EPE0"/>
<organism evidence="1">
    <name type="scientific">Arundo donax</name>
    <name type="common">Giant reed</name>
    <name type="synonym">Donax arundinaceus</name>
    <dbReference type="NCBI Taxonomy" id="35708"/>
    <lineage>
        <taxon>Eukaryota</taxon>
        <taxon>Viridiplantae</taxon>
        <taxon>Streptophyta</taxon>
        <taxon>Embryophyta</taxon>
        <taxon>Tracheophyta</taxon>
        <taxon>Spermatophyta</taxon>
        <taxon>Magnoliopsida</taxon>
        <taxon>Liliopsida</taxon>
        <taxon>Poales</taxon>
        <taxon>Poaceae</taxon>
        <taxon>PACMAD clade</taxon>
        <taxon>Arundinoideae</taxon>
        <taxon>Arundineae</taxon>
        <taxon>Arundo</taxon>
    </lineage>
</organism>
<reference evidence="1" key="1">
    <citation type="submission" date="2014-09" db="EMBL/GenBank/DDBJ databases">
        <authorList>
            <person name="Magalhaes I.L.F."/>
            <person name="Oliveira U."/>
            <person name="Santos F.R."/>
            <person name="Vidigal T.H.D.A."/>
            <person name="Brescovit A.D."/>
            <person name="Santos A.J."/>
        </authorList>
    </citation>
    <scope>NUCLEOTIDE SEQUENCE</scope>
    <source>
        <tissue evidence="1">Shoot tissue taken approximately 20 cm above the soil surface</tissue>
    </source>
</reference>
<name>A0A0A9EPE0_ARUDO</name>
<dbReference type="EMBL" id="GBRH01198170">
    <property type="protein sequence ID" value="JAD99725.1"/>
    <property type="molecule type" value="Transcribed_RNA"/>
</dbReference>
<sequence length="112" mass="12027">MSNPPQNFPSAPVSTMALTSSRAMASAYLSLSPSMMMGCSALTGGLQMVMTATPSAPTSMVTRIDDPAAMGWLAVSAARRARGSLPRWIAAREGRRGRGRQWRGARETWRVL</sequence>
<accession>A0A0A9EPE0</accession>
<evidence type="ECO:0000313" key="1">
    <source>
        <dbReference type="EMBL" id="JAD99725.1"/>
    </source>
</evidence>
<reference evidence="1" key="2">
    <citation type="journal article" date="2015" name="Data Brief">
        <title>Shoot transcriptome of the giant reed, Arundo donax.</title>
        <authorList>
            <person name="Barrero R.A."/>
            <person name="Guerrero F.D."/>
            <person name="Moolhuijzen P."/>
            <person name="Goolsby J.A."/>
            <person name="Tidwell J."/>
            <person name="Bellgard S.E."/>
            <person name="Bellgard M.I."/>
        </authorList>
    </citation>
    <scope>NUCLEOTIDE SEQUENCE</scope>
    <source>
        <tissue evidence="1">Shoot tissue taken approximately 20 cm above the soil surface</tissue>
    </source>
</reference>
<proteinExistence type="predicted"/>
<protein>
    <submittedName>
        <fullName evidence="1">Uncharacterized protein</fullName>
    </submittedName>
</protein>